<comment type="caution">
    <text evidence="2">The sequence shown here is derived from an EMBL/GenBank/DDBJ whole genome shotgun (WGS) entry which is preliminary data.</text>
</comment>
<sequence length="104" mass="10772">MVSSSSTLISSSSSFNTATVLTPSSTLGDSLDEPLPTFTLTVDEVDQHGSPLKKCFGFLSRKLNPPPPSSDTTGPAPSPLSIGSPAVELLITPSLPPAYLINDE</sequence>
<proteinExistence type="predicted"/>
<reference evidence="2 3" key="1">
    <citation type="journal article" name="Sci. Rep.">
        <title>Telomere-to-telomere assembled and centromere annotated genomes of the two main subspecies of the button mushroom Agaricus bisporus reveal especially polymorphic chromosome ends.</title>
        <authorList>
            <person name="Sonnenberg A.S.M."/>
            <person name="Sedaghat-Telgerd N."/>
            <person name="Lavrijssen B."/>
            <person name="Ohm R.A."/>
            <person name="Hendrickx P.M."/>
            <person name="Scholtmeijer K."/>
            <person name="Baars J.J.P."/>
            <person name="van Peer A."/>
        </authorList>
    </citation>
    <scope>NUCLEOTIDE SEQUENCE [LARGE SCALE GENOMIC DNA]</scope>
    <source>
        <strain evidence="2 3">H119_p4</strain>
    </source>
</reference>
<name>A0A8H7FD83_AGABI</name>
<feature type="region of interest" description="Disordered" evidence="1">
    <location>
        <begin position="61"/>
        <end position="83"/>
    </location>
</feature>
<dbReference type="Proteomes" id="UP000629468">
    <property type="component" value="Unassembled WGS sequence"/>
</dbReference>
<dbReference type="AlphaFoldDB" id="A0A8H7FD83"/>
<organism evidence="2 3">
    <name type="scientific">Agaricus bisporus var. burnettii</name>
    <dbReference type="NCBI Taxonomy" id="192524"/>
    <lineage>
        <taxon>Eukaryota</taxon>
        <taxon>Fungi</taxon>
        <taxon>Dikarya</taxon>
        <taxon>Basidiomycota</taxon>
        <taxon>Agaricomycotina</taxon>
        <taxon>Agaricomycetes</taxon>
        <taxon>Agaricomycetidae</taxon>
        <taxon>Agaricales</taxon>
        <taxon>Agaricineae</taxon>
        <taxon>Agaricaceae</taxon>
        <taxon>Agaricus</taxon>
    </lineage>
</organism>
<dbReference type="EMBL" id="JABXXO010000001">
    <property type="protein sequence ID" value="KAF7785206.1"/>
    <property type="molecule type" value="Genomic_DNA"/>
</dbReference>
<evidence type="ECO:0000313" key="2">
    <source>
        <dbReference type="EMBL" id="KAF7785206.1"/>
    </source>
</evidence>
<gene>
    <name evidence="2" type="ORF">Agabi119p4_1371</name>
</gene>
<evidence type="ECO:0000313" key="3">
    <source>
        <dbReference type="Proteomes" id="UP000629468"/>
    </source>
</evidence>
<accession>A0A8H7FD83</accession>
<protein>
    <submittedName>
        <fullName evidence="2">Uncharacterized protein</fullName>
    </submittedName>
</protein>
<evidence type="ECO:0000256" key="1">
    <source>
        <dbReference type="SAM" id="MobiDB-lite"/>
    </source>
</evidence>